<dbReference type="InterPro" id="IPR050902">
    <property type="entry name" value="ABC_Transporter_SBP"/>
</dbReference>
<sequence>MRTPIHLTRRGFLGLLAAGLTAPAWRSGLADPAGRLVAVGPGALRLLTYLGAADRLVGIEDLERRPLTASSYRYALPSGISDLPSIGPGGPGRMPDLEQLMRLRPDLVATATLDGQQIQALRERAGLEVLELSYGDTGILKVDELLGSLRALGRALGREERAERLADFIGASLAELDDRIAGEPPAEAYLGGISMQGAHGITSTQSGHQPLVWAGGCNLADRAGPVGHLFIDREQLLLWDPEVLFVDGAGLAGILTEYARDPGLYRRLRAVREGRVYLTLPFNAYNTNVENALANAWTMAKVLHPDALADLDPQRQAGRIMRTFLGADVMPDLARNGYGLGRLDLEAGRWTPLS</sequence>
<evidence type="ECO:0000313" key="2">
    <source>
        <dbReference type="EMBL" id="EXJ14105.1"/>
    </source>
</evidence>
<dbReference type="STRING" id="1249627.D779_2990"/>
<keyword evidence="3" id="KW-1185">Reference proteome</keyword>
<dbReference type="PROSITE" id="PS51318">
    <property type="entry name" value="TAT"/>
    <property type="match status" value="1"/>
</dbReference>
<dbReference type="SUPFAM" id="SSF53807">
    <property type="entry name" value="Helical backbone' metal receptor"/>
    <property type="match status" value="1"/>
</dbReference>
<dbReference type="Proteomes" id="UP000019460">
    <property type="component" value="Unassembled WGS sequence"/>
</dbReference>
<dbReference type="OrthoDB" id="9775594at2"/>
<evidence type="ECO:0000313" key="3">
    <source>
        <dbReference type="Proteomes" id="UP000019460"/>
    </source>
</evidence>
<comment type="caution">
    <text evidence="2">The sequence shown here is derived from an EMBL/GenBank/DDBJ whole genome shotgun (WGS) entry which is preliminary data.</text>
</comment>
<dbReference type="PROSITE" id="PS50983">
    <property type="entry name" value="FE_B12_PBP"/>
    <property type="match status" value="1"/>
</dbReference>
<accession>W9VUP9</accession>
<dbReference type="PANTHER" id="PTHR30535">
    <property type="entry name" value="VITAMIN B12-BINDING PROTEIN"/>
    <property type="match status" value="1"/>
</dbReference>
<feature type="domain" description="Fe/B12 periplasmic-binding" evidence="1">
    <location>
        <begin position="35"/>
        <end position="307"/>
    </location>
</feature>
<dbReference type="InterPro" id="IPR002491">
    <property type="entry name" value="ABC_transptr_periplasmic_BD"/>
</dbReference>
<dbReference type="Pfam" id="PF01497">
    <property type="entry name" value="Peripla_BP_2"/>
    <property type="match status" value="1"/>
</dbReference>
<dbReference type="PANTHER" id="PTHR30535:SF34">
    <property type="entry name" value="MOLYBDATE-BINDING PROTEIN MOLA"/>
    <property type="match status" value="1"/>
</dbReference>
<protein>
    <recommendedName>
        <fullName evidence="1">Fe/B12 periplasmic-binding domain-containing protein</fullName>
    </recommendedName>
</protein>
<dbReference type="InterPro" id="IPR006311">
    <property type="entry name" value="TAT_signal"/>
</dbReference>
<dbReference type="AlphaFoldDB" id="W9VUP9"/>
<dbReference type="RefSeq" id="WP_052348174.1">
    <property type="nucleotide sequence ID" value="NZ_AONC01000048.1"/>
</dbReference>
<dbReference type="eggNOG" id="COG0614">
    <property type="taxonomic scope" value="Bacteria"/>
</dbReference>
<dbReference type="Gene3D" id="3.40.50.1980">
    <property type="entry name" value="Nitrogenase molybdenum iron protein domain"/>
    <property type="match status" value="2"/>
</dbReference>
<organism evidence="2 3">
    <name type="scientific">Imhoffiella purpurea</name>
    <dbReference type="NCBI Taxonomy" id="1249627"/>
    <lineage>
        <taxon>Bacteria</taxon>
        <taxon>Pseudomonadati</taxon>
        <taxon>Pseudomonadota</taxon>
        <taxon>Gammaproteobacteria</taxon>
        <taxon>Chromatiales</taxon>
        <taxon>Chromatiaceae</taxon>
        <taxon>Imhoffiella</taxon>
    </lineage>
</organism>
<name>W9VUP9_9GAMM</name>
<dbReference type="EMBL" id="AONC01000048">
    <property type="protein sequence ID" value="EXJ14105.1"/>
    <property type="molecule type" value="Genomic_DNA"/>
</dbReference>
<reference evidence="2 3" key="1">
    <citation type="submission" date="2012-11" db="EMBL/GenBank/DDBJ databases">
        <title>Genome assembly of Thiorhodococcus sp. AK35.</title>
        <authorList>
            <person name="Nupur N."/>
            <person name="Khatri I."/>
            <person name="Subramanian S."/>
            <person name="Pinnaka A."/>
        </authorList>
    </citation>
    <scope>NUCLEOTIDE SEQUENCE [LARGE SCALE GENOMIC DNA]</scope>
    <source>
        <strain evidence="2 3">AK35</strain>
    </source>
</reference>
<evidence type="ECO:0000259" key="1">
    <source>
        <dbReference type="PROSITE" id="PS50983"/>
    </source>
</evidence>
<dbReference type="CDD" id="cd01147">
    <property type="entry name" value="HemV-2"/>
    <property type="match status" value="1"/>
</dbReference>
<proteinExistence type="predicted"/>
<gene>
    <name evidence="2" type="ORF">D779_2990</name>
</gene>